<evidence type="ECO:0000313" key="3">
    <source>
        <dbReference type="Proteomes" id="UP001360953"/>
    </source>
</evidence>
<organism evidence="2 3">
    <name type="scientific">Phyllosticta citribraziliensis</name>
    <dbReference type="NCBI Taxonomy" id="989973"/>
    <lineage>
        <taxon>Eukaryota</taxon>
        <taxon>Fungi</taxon>
        <taxon>Dikarya</taxon>
        <taxon>Ascomycota</taxon>
        <taxon>Pezizomycotina</taxon>
        <taxon>Dothideomycetes</taxon>
        <taxon>Dothideomycetes incertae sedis</taxon>
        <taxon>Botryosphaeriales</taxon>
        <taxon>Phyllostictaceae</taxon>
        <taxon>Phyllosticta</taxon>
    </lineage>
</organism>
<dbReference type="Proteomes" id="UP001360953">
    <property type="component" value="Unassembled WGS sequence"/>
</dbReference>
<protein>
    <submittedName>
        <fullName evidence="2">Uncharacterized protein</fullName>
    </submittedName>
</protein>
<dbReference type="RefSeq" id="XP_066652448.1">
    <property type="nucleotide sequence ID" value="XM_066803765.1"/>
</dbReference>
<sequence>MKRQFKERQLPGPVLHHGHLDEREHIDRQSQSAGEETNSKTDGTTPNRLGECKPTTSKKKDGQAARFKQPHQCFFVFFPTSSFYSFPSSFFSFPFFLYPTHPPTHLLYLSSQPASPSINRLSCPVQPDHTHTHTHICTYTHQQERLRERKAN</sequence>
<dbReference type="GeneID" id="92036671"/>
<evidence type="ECO:0000256" key="1">
    <source>
        <dbReference type="SAM" id="MobiDB-lite"/>
    </source>
</evidence>
<proteinExistence type="predicted"/>
<feature type="compositionally biased region" description="Basic and acidic residues" evidence="1">
    <location>
        <begin position="18"/>
        <end position="28"/>
    </location>
</feature>
<reference evidence="2 3" key="1">
    <citation type="submission" date="2024-04" db="EMBL/GenBank/DDBJ databases">
        <title>Phyllosticta paracitricarpa is synonymous to the EU quarantine fungus P. citricarpa based on phylogenomic analyses.</title>
        <authorList>
            <consortium name="Lawrence Berkeley National Laboratory"/>
            <person name="Van ingen-buijs V.A."/>
            <person name="Van westerhoven A.C."/>
            <person name="Haridas S."/>
            <person name="Skiadas P."/>
            <person name="Martin F."/>
            <person name="Groenewald J.Z."/>
            <person name="Crous P.W."/>
            <person name="Seidl M.F."/>
        </authorList>
    </citation>
    <scope>NUCLEOTIDE SEQUENCE [LARGE SCALE GENOMIC DNA]</scope>
    <source>
        <strain evidence="2 3">CPC 17464</strain>
    </source>
</reference>
<gene>
    <name evidence="2" type="ORF">J3D65DRAFT_68310</name>
</gene>
<name>A0ABR1LGN8_9PEZI</name>
<accession>A0ABR1LGN8</accession>
<feature type="compositionally biased region" description="Polar residues" evidence="1">
    <location>
        <begin position="29"/>
        <end position="47"/>
    </location>
</feature>
<feature type="region of interest" description="Disordered" evidence="1">
    <location>
        <begin position="1"/>
        <end position="64"/>
    </location>
</feature>
<dbReference type="EMBL" id="JBBPEH010000010">
    <property type="protein sequence ID" value="KAK7533055.1"/>
    <property type="molecule type" value="Genomic_DNA"/>
</dbReference>
<keyword evidence="3" id="KW-1185">Reference proteome</keyword>
<comment type="caution">
    <text evidence="2">The sequence shown here is derived from an EMBL/GenBank/DDBJ whole genome shotgun (WGS) entry which is preliminary data.</text>
</comment>
<evidence type="ECO:0000313" key="2">
    <source>
        <dbReference type="EMBL" id="KAK7533055.1"/>
    </source>
</evidence>